<dbReference type="Pfam" id="PF00528">
    <property type="entry name" value="BPD_transp_1"/>
    <property type="match status" value="1"/>
</dbReference>
<feature type="transmembrane region" description="Helical" evidence="7">
    <location>
        <begin position="282"/>
        <end position="308"/>
    </location>
</feature>
<accession>A0A1R4KPA0</accession>
<gene>
    <name evidence="9" type="ORF">FM114_16430</name>
</gene>
<organism evidence="9 10">
    <name type="scientific">Luteococcus japonicus LSP_Lj1</name>
    <dbReference type="NCBI Taxonomy" id="1255658"/>
    <lineage>
        <taxon>Bacteria</taxon>
        <taxon>Bacillati</taxon>
        <taxon>Actinomycetota</taxon>
        <taxon>Actinomycetes</taxon>
        <taxon>Propionibacteriales</taxon>
        <taxon>Propionibacteriaceae</taxon>
        <taxon>Luteococcus</taxon>
    </lineage>
</organism>
<feature type="transmembrane region" description="Helical" evidence="7">
    <location>
        <begin position="134"/>
        <end position="159"/>
    </location>
</feature>
<dbReference type="InterPro" id="IPR000515">
    <property type="entry name" value="MetI-like"/>
</dbReference>
<keyword evidence="10" id="KW-1185">Reference proteome</keyword>
<evidence type="ECO:0000256" key="6">
    <source>
        <dbReference type="ARBA" id="ARBA00023136"/>
    </source>
</evidence>
<keyword evidence="5 7" id="KW-1133">Transmembrane helix</keyword>
<dbReference type="OrthoDB" id="9778910at2"/>
<feature type="transmembrane region" description="Helical" evidence="7">
    <location>
        <begin position="179"/>
        <end position="200"/>
    </location>
</feature>
<evidence type="ECO:0000256" key="2">
    <source>
        <dbReference type="ARBA" id="ARBA00022448"/>
    </source>
</evidence>
<name>A0A1R4KPA0_9ACTN</name>
<evidence type="ECO:0000256" key="3">
    <source>
        <dbReference type="ARBA" id="ARBA00022475"/>
    </source>
</evidence>
<dbReference type="PROSITE" id="PS50928">
    <property type="entry name" value="ABC_TM1"/>
    <property type="match status" value="1"/>
</dbReference>
<dbReference type="STRING" id="1255658.FM114_16430"/>
<evidence type="ECO:0000313" key="9">
    <source>
        <dbReference type="EMBL" id="SJN45923.1"/>
    </source>
</evidence>
<dbReference type="EMBL" id="FUKQ01000064">
    <property type="protein sequence ID" value="SJN45923.1"/>
    <property type="molecule type" value="Genomic_DNA"/>
</dbReference>
<sequence>MVVGLAHQVQHGVHRAAHQPVAHAGALLMGLHPALVAQHSQRLRGGGGRDSTGLGQLTDAGVRVQVDLREQLGAGGIGQQVKARGPVAQVLADRLPWTLLLSTVGLLVAVLLGLCGGVVATLRPGSWLDRASEALIILVQSIPPHVLALGLIMVGSLGLGWFPAVGAVTVRGGGGVLDVAHHLVLPALVLGLSQAPWLLLSCRTEVRAALASDAVRAAVVRGLSWRTVALRHVLPVSLAPLVTLVGVRLPELVGAVIGEESFAWPGLAAAMVTSARDLDLPLLALLTVASTALVLVGSLLADLCYLALDPSVGLDD</sequence>
<dbReference type="PANTHER" id="PTHR43163:SF9">
    <property type="entry name" value="ABC TRANSPORTER PERMEASE PROTEIN"/>
    <property type="match status" value="1"/>
</dbReference>
<evidence type="ECO:0000259" key="8">
    <source>
        <dbReference type="PROSITE" id="PS50928"/>
    </source>
</evidence>
<keyword evidence="4 7" id="KW-0812">Transmembrane</keyword>
<evidence type="ECO:0000313" key="10">
    <source>
        <dbReference type="Proteomes" id="UP000188342"/>
    </source>
</evidence>
<keyword evidence="6 7" id="KW-0472">Membrane</keyword>
<evidence type="ECO:0000256" key="1">
    <source>
        <dbReference type="ARBA" id="ARBA00004651"/>
    </source>
</evidence>
<dbReference type="PANTHER" id="PTHR43163">
    <property type="entry name" value="DIPEPTIDE TRANSPORT SYSTEM PERMEASE PROTEIN DPPB-RELATED"/>
    <property type="match status" value="1"/>
</dbReference>
<keyword evidence="3" id="KW-1003">Cell membrane</keyword>
<comment type="similarity">
    <text evidence="7">Belongs to the binding-protein-dependent transport system permease family.</text>
</comment>
<dbReference type="AlphaFoldDB" id="A0A1R4KPA0"/>
<evidence type="ECO:0000256" key="7">
    <source>
        <dbReference type="RuleBase" id="RU363032"/>
    </source>
</evidence>
<dbReference type="GO" id="GO:0055085">
    <property type="term" value="P:transmembrane transport"/>
    <property type="evidence" value="ECO:0007669"/>
    <property type="project" value="InterPro"/>
</dbReference>
<proteinExistence type="inferred from homology"/>
<keyword evidence="2 7" id="KW-0813">Transport</keyword>
<dbReference type="SUPFAM" id="SSF161098">
    <property type="entry name" value="MetI-like"/>
    <property type="match status" value="1"/>
</dbReference>
<reference evidence="9 10" key="1">
    <citation type="submission" date="2017-02" db="EMBL/GenBank/DDBJ databases">
        <authorList>
            <person name="Peterson S.W."/>
        </authorList>
    </citation>
    <scope>NUCLEOTIDE SEQUENCE [LARGE SCALE GENOMIC DNA]</scope>
    <source>
        <strain evidence="9 10">LSP_Lj1</strain>
    </source>
</reference>
<dbReference type="Proteomes" id="UP000188342">
    <property type="component" value="Unassembled WGS sequence"/>
</dbReference>
<evidence type="ECO:0000256" key="4">
    <source>
        <dbReference type="ARBA" id="ARBA00022692"/>
    </source>
</evidence>
<evidence type="ECO:0000256" key="5">
    <source>
        <dbReference type="ARBA" id="ARBA00022989"/>
    </source>
</evidence>
<comment type="subcellular location">
    <subcellularLocation>
        <location evidence="1 7">Cell membrane</location>
        <topology evidence="1 7">Multi-pass membrane protein</topology>
    </subcellularLocation>
</comment>
<protein>
    <submittedName>
        <fullName evidence="9">Dipeptide transport system permease protein DppB (TC 3.A.1.5.2)</fullName>
    </submittedName>
</protein>
<feature type="domain" description="ABC transmembrane type-1" evidence="8">
    <location>
        <begin position="95"/>
        <end position="301"/>
    </location>
</feature>
<dbReference type="CDD" id="cd06261">
    <property type="entry name" value="TM_PBP2"/>
    <property type="match status" value="1"/>
</dbReference>
<feature type="transmembrane region" description="Helical" evidence="7">
    <location>
        <begin position="99"/>
        <end position="122"/>
    </location>
</feature>
<dbReference type="Gene3D" id="1.10.3720.10">
    <property type="entry name" value="MetI-like"/>
    <property type="match status" value="1"/>
</dbReference>
<dbReference type="InterPro" id="IPR035906">
    <property type="entry name" value="MetI-like_sf"/>
</dbReference>
<dbReference type="GO" id="GO:0005886">
    <property type="term" value="C:plasma membrane"/>
    <property type="evidence" value="ECO:0007669"/>
    <property type="project" value="UniProtKB-SubCell"/>
</dbReference>